<dbReference type="Proteomes" id="UP001369736">
    <property type="component" value="Unassembled WGS sequence"/>
</dbReference>
<sequence>MIEREAVPSGPFQTEPFDLGRLLGAGAAGDEVVRRSERWLVGVLGEAEVELGAADREIAALLAADGWSVAQVVGGWVRRAGREPVPVARELVAPGVTRVG</sequence>
<accession>A0ABU8MDT0</accession>
<proteinExistence type="predicted"/>
<keyword evidence="2" id="KW-1185">Reference proteome</keyword>
<dbReference type="EMBL" id="JBBEGM010000015">
    <property type="protein sequence ID" value="MEJ2865093.1"/>
    <property type="molecule type" value="Genomic_DNA"/>
</dbReference>
<evidence type="ECO:0000313" key="1">
    <source>
        <dbReference type="EMBL" id="MEJ2865093.1"/>
    </source>
</evidence>
<reference evidence="1 2" key="1">
    <citation type="submission" date="2024-03" db="EMBL/GenBank/DDBJ databases">
        <title>Actinomycetospora sp. OC33-EN07, a novel actinomycete isolated from wild orchid (Aerides multiflora).</title>
        <authorList>
            <person name="Suriyachadkun C."/>
        </authorList>
    </citation>
    <scope>NUCLEOTIDE SEQUENCE [LARGE SCALE GENOMIC DNA]</scope>
    <source>
        <strain evidence="1 2">OC33-EN07</strain>
    </source>
</reference>
<comment type="caution">
    <text evidence="1">The sequence shown here is derived from an EMBL/GenBank/DDBJ whole genome shotgun (WGS) entry which is preliminary data.</text>
</comment>
<gene>
    <name evidence="1" type="ORF">WCD58_28305</name>
</gene>
<dbReference type="RefSeq" id="WP_337706462.1">
    <property type="nucleotide sequence ID" value="NZ_JBBEGM010000015.1"/>
</dbReference>
<protein>
    <submittedName>
        <fullName evidence="1">Uncharacterized protein</fullName>
    </submittedName>
</protein>
<evidence type="ECO:0000313" key="2">
    <source>
        <dbReference type="Proteomes" id="UP001369736"/>
    </source>
</evidence>
<name>A0ABU8MDT0_9PSEU</name>
<organism evidence="1 2">
    <name type="scientific">Actinomycetospora flava</name>
    <dbReference type="NCBI Taxonomy" id="3129232"/>
    <lineage>
        <taxon>Bacteria</taxon>
        <taxon>Bacillati</taxon>
        <taxon>Actinomycetota</taxon>
        <taxon>Actinomycetes</taxon>
        <taxon>Pseudonocardiales</taxon>
        <taxon>Pseudonocardiaceae</taxon>
        <taxon>Actinomycetospora</taxon>
    </lineage>
</organism>